<evidence type="ECO:0000313" key="7">
    <source>
        <dbReference type="Proteomes" id="UP000095541"/>
    </source>
</evidence>
<dbReference type="Pfam" id="PF04069">
    <property type="entry name" value="OpuAC"/>
    <property type="match status" value="1"/>
</dbReference>
<dbReference type="Gene3D" id="3.40.190.100">
    <property type="entry name" value="Glycine betaine-binding periplasmic protein, domain 2"/>
    <property type="match status" value="1"/>
</dbReference>
<proteinExistence type="predicted"/>
<dbReference type="PANTHER" id="PTHR47737:SF1">
    <property type="entry name" value="GLYCINE BETAINE_PROLINE BETAINE TRANSPORT SYSTEM PERMEASE PROTEIN PROW"/>
    <property type="match status" value="1"/>
</dbReference>
<evidence type="ECO:0000256" key="1">
    <source>
        <dbReference type="ARBA" id="ARBA00004236"/>
    </source>
</evidence>
<dbReference type="EMBL" id="CZBI01000007">
    <property type="protein sequence ID" value="CUQ39749.1"/>
    <property type="molecule type" value="Genomic_DNA"/>
</dbReference>
<dbReference type="InterPro" id="IPR007210">
    <property type="entry name" value="ABC_Gly_betaine_transp_sub-bd"/>
</dbReference>
<dbReference type="GO" id="GO:0015871">
    <property type="term" value="P:choline transport"/>
    <property type="evidence" value="ECO:0007669"/>
    <property type="project" value="TreeGrafter"/>
</dbReference>
<dbReference type="CDD" id="cd13639">
    <property type="entry name" value="PBP2_OpuAC_like"/>
    <property type="match status" value="1"/>
</dbReference>
<dbReference type="GO" id="GO:0015226">
    <property type="term" value="F:carnitine transmembrane transporter activity"/>
    <property type="evidence" value="ECO:0007669"/>
    <property type="project" value="TreeGrafter"/>
</dbReference>
<dbReference type="GO" id="GO:0031460">
    <property type="term" value="P:glycine betaine transport"/>
    <property type="evidence" value="ECO:0007669"/>
    <property type="project" value="TreeGrafter"/>
</dbReference>
<evidence type="ECO:0000256" key="2">
    <source>
        <dbReference type="ARBA" id="ARBA00022448"/>
    </source>
</evidence>
<dbReference type="PANTHER" id="PTHR47737">
    <property type="entry name" value="GLYCINE BETAINE/PROLINE BETAINE TRANSPORT SYSTEM PERMEASE PROTEIN PROW"/>
    <property type="match status" value="1"/>
</dbReference>
<name>A0A174W9F1_BACT4</name>
<feature type="domain" description="ABC-type glycine betaine transport system substrate-binding" evidence="5">
    <location>
        <begin position="20"/>
        <end position="264"/>
    </location>
</feature>
<comment type="subcellular location">
    <subcellularLocation>
        <location evidence="1">Cell membrane</location>
    </subcellularLocation>
</comment>
<dbReference type="SUPFAM" id="SSF53850">
    <property type="entry name" value="Periplasmic binding protein-like II"/>
    <property type="match status" value="1"/>
</dbReference>
<dbReference type="GO" id="GO:0005275">
    <property type="term" value="F:amine transmembrane transporter activity"/>
    <property type="evidence" value="ECO:0007669"/>
    <property type="project" value="TreeGrafter"/>
</dbReference>
<evidence type="ECO:0000256" key="4">
    <source>
        <dbReference type="ARBA" id="ARBA00023136"/>
    </source>
</evidence>
<protein>
    <submittedName>
        <fullName evidence="6">Glycine betaine-binding protein</fullName>
    </submittedName>
</protein>
<dbReference type="Gene3D" id="3.10.105.10">
    <property type="entry name" value="Dipeptide-binding Protein, Domain 3"/>
    <property type="match status" value="2"/>
</dbReference>
<keyword evidence="4" id="KW-0472">Membrane</keyword>
<dbReference type="AlphaFoldDB" id="A0A174W9F1"/>
<evidence type="ECO:0000256" key="3">
    <source>
        <dbReference type="ARBA" id="ARBA00022475"/>
    </source>
</evidence>
<reference evidence="6 7" key="1">
    <citation type="submission" date="2015-09" db="EMBL/GenBank/DDBJ databases">
        <authorList>
            <consortium name="Pathogen Informatics"/>
        </authorList>
    </citation>
    <scope>NUCLEOTIDE SEQUENCE [LARGE SCALE GENOMIC DNA]</scope>
    <source>
        <strain evidence="6 7">2789STDY5834945</strain>
    </source>
</reference>
<dbReference type="GO" id="GO:0043190">
    <property type="term" value="C:ATP-binding cassette (ABC) transporter complex"/>
    <property type="evidence" value="ECO:0007669"/>
    <property type="project" value="InterPro"/>
</dbReference>
<evidence type="ECO:0000313" key="6">
    <source>
        <dbReference type="EMBL" id="CUQ39749.1"/>
    </source>
</evidence>
<gene>
    <name evidence="6" type="primary">opuAC</name>
    <name evidence="6" type="ORF">ERS852557_04134</name>
</gene>
<keyword evidence="3" id="KW-1003">Cell membrane</keyword>
<organism evidence="6 7">
    <name type="scientific">Bacteroides thetaiotaomicron</name>
    <dbReference type="NCBI Taxonomy" id="818"/>
    <lineage>
        <taxon>Bacteria</taxon>
        <taxon>Pseudomonadati</taxon>
        <taxon>Bacteroidota</taxon>
        <taxon>Bacteroidia</taxon>
        <taxon>Bacteroidales</taxon>
        <taxon>Bacteroidaceae</taxon>
        <taxon>Bacteroides</taxon>
    </lineage>
</organism>
<keyword evidence="2" id="KW-0813">Transport</keyword>
<evidence type="ECO:0000259" key="5">
    <source>
        <dbReference type="Pfam" id="PF04069"/>
    </source>
</evidence>
<sequence>MFIAGILLTFVSCGGGGKSKKISIAYANWSEGIAMTNLAKAIFEDQGYDVKLLNADLAPIFTSISRKKADVFMDVWMPVTMEDYMKQYGDKLEVIGDIYDSARIGLVVPDYVTINSIEELNAEKERFSGQIVGIDAGAGIMKATDQAIKDYGLDYKLMTSSGPAMTASLKKAIDKKDWIVVTGWTPHWMFDRFKLKVLQDPKQIYGNTESIHTIAWKGFSEKDPFAAELLGNIRLTDAEISSLMTALEEAQTTERQAARKWMEEHQELVDSWIPKKNLQANTTSAIPPFSLSHRSSRKVVPASW</sequence>
<accession>A0A174W9F1</accession>
<dbReference type="Proteomes" id="UP000095541">
    <property type="component" value="Unassembled WGS sequence"/>
</dbReference>